<feature type="transmembrane region" description="Helical" evidence="1">
    <location>
        <begin position="201"/>
        <end position="225"/>
    </location>
</feature>
<gene>
    <name evidence="3" type="ORF">HQR01_09150</name>
</gene>
<sequence length="276" mass="28405">MIETAAMMMVASGAIHAVVNAVLKSGDDKLASRALIDLSGGLLVLPAVFLVPLPHGAWGWLAGSLAVHAVYFLALVRAFEVADMSASYPIMRGTAPVFAAMGGVFILGDAITLPVAAGMGLVVTGILLSAIGRNLTPAALGYSLLTGLAVACYTVLDAGGVRSAPTQMSYIAWAFLVLGAVIGAAFGAWRGQGFVDYAKRNWRACVLAGALGVLSYGLALTAYAVGELPRLASLRESSILFALVIAILFLGERADRLKIIGGTLIFGGVVTLLVAR</sequence>
<feature type="transmembrane region" description="Helical" evidence="1">
    <location>
        <begin position="57"/>
        <end position="76"/>
    </location>
</feature>
<keyword evidence="1" id="KW-0472">Membrane</keyword>
<proteinExistence type="predicted"/>
<accession>A0A7D3XQQ7</accession>
<feature type="transmembrane region" description="Helical" evidence="1">
    <location>
        <begin position="231"/>
        <end position="250"/>
    </location>
</feature>
<organism evidence="3 4">
    <name type="scientific">Erythrobacter mangrovi</name>
    <dbReference type="NCBI Taxonomy" id="2739433"/>
    <lineage>
        <taxon>Bacteria</taxon>
        <taxon>Pseudomonadati</taxon>
        <taxon>Pseudomonadota</taxon>
        <taxon>Alphaproteobacteria</taxon>
        <taxon>Sphingomonadales</taxon>
        <taxon>Erythrobacteraceae</taxon>
        <taxon>Erythrobacter/Porphyrobacter group</taxon>
        <taxon>Erythrobacter</taxon>
    </lineage>
</organism>
<dbReference type="InterPro" id="IPR000620">
    <property type="entry name" value="EamA_dom"/>
</dbReference>
<dbReference type="Proteomes" id="UP000504693">
    <property type="component" value="Chromosome"/>
</dbReference>
<name>A0A7D3XQQ7_9SPHN</name>
<reference evidence="3 4" key="1">
    <citation type="submission" date="2020-05" db="EMBL/GenBank/DDBJ databases">
        <title>Erythrobacter mangrovi sp. nov., isolated from rhizosphere soil of mangrove plant (Kandelia candel).</title>
        <authorList>
            <person name="Ye Y.H."/>
        </authorList>
    </citation>
    <scope>NUCLEOTIDE SEQUENCE [LARGE SCALE GENOMIC DNA]</scope>
    <source>
        <strain evidence="3 4">EB310</strain>
    </source>
</reference>
<dbReference type="InterPro" id="IPR037185">
    <property type="entry name" value="EmrE-like"/>
</dbReference>
<protein>
    <submittedName>
        <fullName evidence="3">EamA family transporter</fullName>
    </submittedName>
</protein>
<feature type="transmembrane region" description="Helical" evidence="1">
    <location>
        <begin position="6"/>
        <end position="23"/>
    </location>
</feature>
<evidence type="ECO:0000313" key="3">
    <source>
        <dbReference type="EMBL" id="QKG71514.1"/>
    </source>
</evidence>
<evidence type="ECO:0000256" key="1">
    <source>
        <dbReference type="SAM" id="Phobius"/>
    </source>
</evidence>
<feature type="transmembrane region" description="Helical" evidence="1">
    <location>
        <begin position="168"/>
        <end position="189"/>
    </location>
</feature>
<dbReference type="AlphaFoldDB" id="A0A7D3XQQ7"/>
<dbReference type="SUPFAM" id="SSF103481">
    <property type="entry name" value="Multidrug resistance efflux transporter EmrE"/>
    <property type="match status" value="2"/>
</dbReference>
<dbReference type="RefSeq" id="WP_173214516.1">
    <property type="nucleotide sequence ID" value="NZ_CP053921.1"/>
</dbReference>
<dbReference type="KEGG" id="emv:HQR01_09150"/>
<keyword evidence="1" id="KW-1133">Transmembrane helix</keyword>
<dbReference type="GO" id="GO:0016020">
    <property type="term" value="C:membrane"/>
    <property type="evidence" value="ECO:0007669"/>
    <property type="project" value="InterPro"/>
</dbReference>
<evidence type="ECO:0000313" key="4">
    <source>
        <dbReference type="Proteomes" id="UP000504693"/>
    </source>
</evidence>
<keyword evidence="1" id="KW-0812">Transmembrane</keyword>
<evidence type="ECO:0000259" key="2">
    <source>
        <dbReference type="Pfam" id="PF00892"/>
    </source>
</evidence>
<feature type="transmembrane region" description="Helical" evidence="1">
    <location>
        <begin position="139"/>
        <end position="156"/>
    </location>
</feature>
<feature type="transmembrane region" description="Helical" evidence="1">
    <location>
        <begin position="257"/>
        <end position="275"/>
    </location>
</feature>
<feature type="transmembrane region" description="Helical" evidence="1">
    <location>
        <begin position="30"/>
        <end position="51"/>
    </location>
</feature>
<feature type="transmembrane region" description="Helical" evidence="1">
    <location>
        <begin position="88"/>
        <end position="107"/>
    </location>
</feature>
<dbReference type="EMBL" id="CP053921">
    <property type="protein sequence ID" value="QKG71514.1"/>
    <property type="molecule type" value="Genomic_DNA"/>
</dbReference>
<feature type="domain" description="EamA" evidence="2">
    <location>
        <begin position="142"/>
        <end position="273"/>
    </location>
</feature>
<keyword evidence="4" id="KW-1185">Reference proteome</keyword>
<dbReference type="Pfam" id="PF00892">
    <property type="entry name" value="EamA"/>
    <property type="match status" value="1"/>
</dbReference>
<feature type="transmembrane region" description="Helical" evidence="1">
    <location>
        <begin position="113"/>
        <end position="132"/>
    </location>
</feature>
<dbReference type="Gene3D" id="1.10.3730.20">
    <property type="match status" value="1"/>
</dbReference>